<reference evidence="3" key="1">
    <citation type="journal article" date="2007" name="Plant Cell">
        <title>Dothideomycete-plant interactions illuminated by genome sequencing and EST analysis of the wheat pathogen Stagonospora nodorum.</title>
        <authorList>
            <person name="Hane J.K."/>
            <person name="Lowe R.G."/>
            <person name="Solomon P.S."/>
            <person name="Tan K.C."/>
            <person name="Schoch C.L."/>
            <person name="Spatafora J.W."/>
            <person name="Crous P.W."/>
            <person name="Kodira C."/>
            <person name="Birren B.W."/>
            <person name="Galagan J.E."/>
            <person name="Torriani S.F."/>
            <person name="McDonald B.A."/>
            <person name="Oliver R.P."/>
        </authorList>
    </citation>
    <scope>NUCLEOTIDE SEQUENCE [LARGE SCALE GENOMIC DNA]</scope>
    <source>
        <strain evidence="3">SN15 / ATCC MYA-4574 / FGSC 10173</strain>
    </source>
</reference>
<dbReference type="RefSeq" id="XP_001806312.1">
    <property type="nucleotide sequence ID" value="XM_001806260.1"/>
</dbReference>
<name>Q0TW63_PHANO</name>
<dbReference type="EMBL" id="CH445368">
    <property type="protein sequence ID" value="EAT76371.2"/>
    <property type="molecule type" value="Genomic_DNA"/>
</dbReference>
<dbReference type="AlphaFoldDB" id="Q0TW63"/>
<feature type="region of interest" description="Disordered" evidence="1">
    <location>
        <begin position="35"/>
        <end position="138"/>
    </location>
</feature>
<dbReference type="Proteomes" id="UP000001055">
    <property type="component" value="Unassembled WGS sequence"/>
</dbReference>
<proteinExistence type="predicted"/>
<accession>Q0TW63</accession>
<feature type="compositionally biased region" description="Polar residues" evidence="1">
    <location>
        <begin position="52"/>
        <end position="65"/>
    </location>
</feature>
<evidence type="ECO:0000313" key="3">
    <source>
        <dbReference type="Proteomes" id="UP000001055"/>
    </source>
</evidence>
<feature type="compositionally biased region" description="Basic residues" evidence="1">
    <location>
        <begin position="120"/>
        <end position="131"/>
    </location>
</feature>
<gene>
    <name evidence="2" type="ORF">SNOG_16187</name>
</gene>
<dbReference type="KEGG" id="pno:SNOG_16187"/>
<dbReference type="VEuPathDB" id="FungiDB:JI435_161870"/>
<dbReference type="GeneID" id="5983242"/>
<organism evidence="2 3">
    <name type="scientific">Phaeosphaeria nodorum (strain SN15 / ATCC MYA-4574 / FGSC 10173)</name>
    <name type="common">Glume blotch fungus</name>
    <name type="synonym">Parastagonospora nodorum</name>
    <dbReference type="NCBI Taxonomy" id="321614"/>
    <lineage>
        <taxon>Eukaryota</taxon>
        <taxon>Fungi</taxon>
        <taxon>Dikarya</taxon>
        <taxon>Ascomycota</taxon>
        <taxon>Pezizomycotina</taxon>
        <taxon>Dothideomycetes</taxon>
        <taxon>Pleosporomycetidae</taxon>
        <taxon>Pleosporales</taxon>
        <taxon>Pleosporineae</taxon>
        <taxon>Phaeosphaeriaceae</taxon>
        <taxon>Parastagonospora</taxon>
    </lineage>
</organism>
<evidence type="ECO:0000313" key="2">
    <source>
        <dbReference type="EMBL" id="EAT76371.2"/>
    </source>
</evidence>
<evidence type="ECO:0000256" key="1">
    <source>
        <dbReference type="SAM" id="MobiDB-lite"/>
    </source>
</evidence>
<dbReference type="InParanoid" id="Q0TW63"/>
<sequence length="251" mass="28163">MFPIGQANSAMFQQPDPYAGSANVHTTFGLHGYGVSPYDPQPLPHDGRSGIGTMSSQDGVQTQHPLQAGDDTVESASTLHQTSPASASKEDLIQNTPQQTAYASGSGTQHHSHSPNSLRHSVRPKRIGRKPPRQEWDPSYRLVHTAIDEEEAANRAAFKAHQEYERLQIRLRDKYKVYDPTVDMMTWLDSSIDLPGRRGQYHSKFKQTTDWRLLLKAIVAEKAADTKFKEKHEAAAQLHRYAVDDTEDFED</sequence>
<feature type="compositionally biased region" description="Polar residues" evidence="1">
    <location>
        <begin position="74"/>
        <end position="86"/>
    </location>
</feature>
<feature type="compositionally biased region" description="Polar residues" evidence="1">
    <location>
        <begin position="93"/>
        <end position="119"/>
    </location>
</feature>
<protein>
    <submittedName>
        <fullName evidence="2">Uncharacterized protein</fullName>
    </submittedName>
</protein>